<dbReference type="Proteomes" id="UP001550378">
    <property type="component" value="Unassembled WGS sequence"/>
</dbReference>
<proteinExistence type="predicted"/>
<evidence type="ECO:0000256" key="1">
    <source>
        <dbReference type="SAM" id="Phobius"/>
    </source>
</evidence>
<evidence type="ECO:0000313" key="4">
    <source>
        <dbReference type="Proteomes" id="UP001550378"/>
    </source>
</evidence>
<feature type="chain" id="PRO_5045611223" description="Gram-positive cocci surface proteins LPxTG domain-containing protein" evidence="2">
    <location>
        <begin position="29"/>
        <end position="276"/>
    </location>
</feature>
<reference evidence="3 4" key="1">
    <citation type="submission" date="2024-06" db="EMBL/GenBank/DDBJ databases">
        <title>The Natural Products Discovery Center: Release of the First 8490 Sequenced Strains for Exploring Actinobacteria Biosynthetic Diversity.</title>
        <authorList>
            <person name="Kalkreuter E."/>
            <person name="Kautsar S.A."/>
            <person name="Yang D."/>
            <person name="Bader C.D."/>
            <person name="Teijaro C.N."/>
            <person name="Fluegel L."/>
            <person name="Davis C.M."/>
            <person name="Simpson J.R."/>
            <person name="Lauterbach L."/>
            <person name="Steele A.D."/>
            <person name="Gui C."/>
            <person name="Meng S."/>
            <person name="Li G."/>
            <person name="Viehrig K."/>
            <person name="Ye F."/>
            <person name="Su P."/>
            <person name="Kiefer A.F."/>
            <person name="Nichols A."/>
            <person name="Cepeda A.J."/>
            <person name="Yan W."/>
            <person name="Fan B."/>
            <person name="Jiang Y."/>
            <person name="Adhikari A."/>
            <person name="Zheng C.-J."/>
            <person name="Schuster L."/>
            <person name="Cowan T.M."/>
            <person name="Smanski M.J."/>
            <person name="Chevrette M.G."/>
            <person name="De Carvalho L.P.S."/>
            <person name="Shen B."/>
        </authorList>
    </citation>
    <scope>NUCLEOTIDE SEQUENCE [LARGE SCALE GENOMIC DNA]</scope>
    <source>
        <strain evidence="3 4">NPDC006337</strain>
    </source>
</reference>
<protein>
    <recommendedName>
        <fullName evidence="5">Gram-positive cocci surface proteins LPxTG domain-containing protein</fullName>
    </recommendedName>
</protein>
<keyword evidence="1" id="KW-1133">Transmembrane helix</keyword>
<sequence>MRLRNATAPGAAVAVAVAVLALTAAAPADGTATFEAAVPDRQPACGTPSAAEFPIRTRIVGGPASYRPGGGFHTWTVELTNTTAEPCRNIHPVIVFTDRTRALKPGQIQLEFYEGADARGGGGRQHPVVIEKTDESELVGVLDAGAAGEAAGTAGVGVTGTGTGSARGGDRFRGFVVAPGRTVTVPVRLAFTSDAPPDTITANAAVVQRRGGDGDWVGESADYRFALVHDEPASQFAEELPRTGRNVLVIAGASVLAFLLGAGTLALAGRIRDRRG</sequence>
<name>A0ABV2W4T5_9ACTN</name>
<evidence type="ECO:0000256" key="2">
    <source>
        <dbReference type="SAM" id="SignalP"/>
    </source>
</evidence>
<comment type="caution">
    <text evidence="3">The sequence shown here is derived from an EMBL/GenBank/DDBJ whole genome shotgun (WGS) entry which is preliminary data.</text>
</comment>
<keyword evidence="1" id="KW-0812">Transmembrane</keyword>
<dbReference type="EMBL" id="JBEXZR010000008">
    <property type="protein sequence ID" value="MEU0708156.1"/>
    <property type="molecule type" value="Genomic_DNA"/>
</dbReference>
<evidence type="ECO:0008006" key="5">
    <source>
        <dbReference type="Google" id="ProtNLM"/>
    </source>
</evidence>
<feature type="transmembrane region" description="Helical" evidence="1">
    <location>
        <begin position="247"/>
        <end position="268"/>
    </location>
</feature>
<keyword evidence="2" id="KW-0732">Signal</keyword>
<gene>
    <name evidence="3" type="ORF">ABZ508_12395</name>
</gene>
<evidence type="ECO:0000313" key="3">
    <source>
        <dbReference type="EMBL" id="MEU0708156.1"/>
    </source>
</evidence>
<keyword evidence="4" id="KW-1185">Reference proteome</keyword>
<dbReference type="RefSeq" id="WP_359658109.1">
    <property type="nucleotide sequence ID" value="NZ_JBEXZO010000010.1"/>
</dbReference>
<organism evidence="3 4">
    <name type="scientific">Streptomyces lavendulocolor</name>
    <dbReference type="NCBI Taxonomy" id="67316"/>
    <lineage>
        <taxon>Bacteria</taxon>
        <taxon>Bacillati</taxon>
        <taxon>Actinomycetota</taxon>
        <taxon>Actinomycetes</taxon>
        <taxon>Kitasatosporales</taxon>
        <taxon>Streptomycetaceae</taxon>
        <taxon>Streptomyces</taxon>
    </lineage>
</organism>
<feature type="signal peptide" evidence="2">
    <location>
        <begin position="1"/>
        <end position="28"/>
    </location>
</feature>
<accession>A0ABV2W4T5</accession>
<keyword evidence="1" id="KW-0472">Membrane</keyword>